<dbReference type="EMBL" id="JACRTL010000001">
    <property type="protein sequence ID" value="MBC8609560.1"/>
    <property type="molecule type" value="Genomic_DNA"/>
</dbReference>
<accession>A0A8J6PFJ8</accession>
<dbReference type="PANTHER" id="PTHR43800:SF1">
    <property type="entry name" value="PEPTIDYL-LYSINE N-ACETYLTRANSFERASE YJAB"/>
    <property type="match status" value="1"/>
</dbReference>
<keyword evidence="5" id="KW-1185">Reference proteome</keyword>
<dbReference type="RefSeq" id="WP_154824790.1">
    <property type="nucleotide sequence ID" value="NZ_JACRTL010000001.1"/>
</dbReference>
<reference evidence="4" key="1">
    <citation type="submission" date="2020-08" db="EMBL/GenBank/DDBJ databases">
        <title>Genome public.</title>
        <authorList>
            <person name="Liu C."/>
            <person name="Sun Q."/>
        </authorList>
    </citation>
    <scope>NUCLEOTIDE SEQUENCE</scope>
    <source>
        <strain evidence="4">NSJ-15</strain>
    </source>
</reference>
<dbReference type="SUPFAM" id="SSF55729">
    <property type="entry name" value="Acyl-CoA N-acyltransferases (Nat)"/>
    <property type="match status" value="1"/>
</dbReference>
<dbReference type="GO" id="GO:0016747">
    <property type="term" value="F:acyltransferase activity, transferring groups other than amino-acyl groups"/>
    <property type="evidence" value="ECO:0007669"/>
    <property type="project" value="InterPro"/>
</dbReference>
<feature type="domain" description="N-acetyltransferase" evidence="3">
    <location>
        <begin position="3"/>
        <end position="158"/>
    </location>
</feature>
<keyword evidence="2" id="KW-0012">Acyltransferase</keyword>
<name>A0A8J6PFJ8_9FIRM</name>
<dbReference type="Gene3D" id="3.40.630.30">
    <property type="match status" value="1"/>
</dbReference>
<dbReference type="Proteomes" id="UP000632659">
    <property type="component" value="Unassembled WGS sequence"/>
</dbReference>
<dbReference type="InterPro" id="IPR016181">
    <property type="entry name" value="Acyl_CoA_acyltransferase"/>
</dbReference>
<organism evidence="4 5">
    <name type="scientific">Massiliimalia timonensis</name>
    <dbReference type="NCBI Taxonomy" id="1987501"/>
    <lineage>
        <taxon>Bacteria</taxon>
        <taxon>Bacillati</taxon>
        <taxon>Bacillota</taxon>
        <taxon>Clostridia</taxon>
        <taxon>Eubacteriales</taxon>
        <taxon>Oscillospiraceae</taxon>
        <taxon>Massiliimalia</taxon>
    </lineage>
</organism>
<keyword evidence="1" id="KW-0808">Transferase</keyword>
<dbReference type="AlphaFoldDB" id="A0A8J6PFJ8"/>
<evidence type="ECO:0000313" key="5">
    <source>
        <dbReference type="Proteomes" id="UP000632659"/>
    </source>
</evidence>
<evidence type="ECO:0000313" key="4">
    <source>
        <dbReference type="EMBL" id="MBC8609560.1"/>
    </source>
</evidence>
<dbReference type="PANTHER" id="PTHR43800">
    <property type="entry name" value="PEPTIDYL-LYSINE N-ACETYLTRANSFERASE YJAB"/>
    <property type="match status" value="1"/>
</dbReference>
<dbReference type="CDD" id="cd04301">
    <property type="entry name" value="NAT_SF"/>
    <property type="match status" value="1"/>
</dbReference>
<dbReference type="InterPro" id="IPR000182">
    <property type="entry name" value="GNAT_dom"/>
</dbReference>
<dbReference type="Pfam" id="PF00583">
    <property type="entry name" value="Acetyltransf_1"/>
    <property type="match status" value="1"/>
</dbReference>
<gene>
    <name evidence="4" type="ORF">H8702_00305</name>
</gene>
<dbReference type="PROSITE" id="PS51186">
    <property type="entry name" value="GNAT"/>
    <property type="match status" value="1"/>
</dbReference>
<proteinExistence type="predicted"/>
<evidence type="ECO:0000259" key="3">
    <source>
        <dbReference type="PROSITE" id="PS51186"/>
    </source>
</evidence>
<evidence type="ECO:0000256" key="1">
    <source>
        <dbReference type="ARBA" id="ARBA00022679"/>
    </source>
</evidence>
<evidence type="ECO:0000256" key="2">
    <source>
        <dbReference type="ARBA" id="ARBA00023315"/>
    </source>
</evidence>
<sequence length="158" mass="18197">MDYIIREMKAEEYPQLRGFLYEAIFQREGEAAAPKNIVEEPALQQYIKDFGMWKDDICLCADAAGKLVGAVWARDIDGYGNTGRGIPELALSLYPQYRGQGIGTQLLRQMLCLLRDKEYPKVSLAVQKDNYALRMYQKAGFQIVSENSEEYIMEYRFL</sequence>
<comment type="caution">
    <text evidence="4">The sequence shown here is derived from an EMBL/GenBank/DDBJ whole genome shotgun (WGS) entry which is preliminary data.</text>
</comment>
<protein>
    <submittedName>
        <fullName evidence="4">GNAT family N-acetyltransferase</fullName>
    </submittedName>
</protein>